<comment type="caution">
    <text evidence="1">The sequence shown here is derived from an EMBL/GenBank/DDBJ whole genome shotgun (WGS) entry which is preliminary data.</text>
</comment>
<gene>
    <name evidence="1" type="ORF">P174DRAFT_486729</name>
</gene>
<dbReference type="Proteomes" id="UP000234474">
    <property type="component" value="Unassembled WGS sequence"/>
</dbReference>
<dbReference type="STRING" id="1392255.A0A2I1CAA2"/>
<dbReference type="GeneID" id="36538114"/>
<dbReference type="InterPro" id="IPR022085">
    <property type="entry name" value="OpdG"/>
</dbReference>
<accession>A0A2I1CAA2</accession>
<protein>
    <submittedName>
        <fullName evidence="1">Uncharacterized protein</fullName>
    </submittedName>
</protein>
<dbReference type="OrthoDB" id="3350591at2759"/>
<evidence type="ECO:0000313" key="2">
    <source>
        <dbReference type="Proteomes" id="UP000234474"/>
    </source>
</evidence>
<name>A0A2I1CAA2_ASPN1</name>
<dbReference type="EMBL" id="MSZS01000004">
    <property type="protein sequence ID" value="PKX94554.1"/>
    <property type="molecule type" value="Genomic_DNA"/>
</dbReference>
<reference evidence="2" key="1">
    <citation type="journal article" date="2018" name="Proc. Natl. Acad. Sci. U.S.A.">
        <title>Linking secondary metabolites to gene clusters through genome sequencing of six diverse Aspergillus species.</title>
        <authorList>
            <person name="Kaerboelling I."/>
            <person name="Vesth T.C."/>
            <person name="Frisvad J.C."/>
            <person name="Nybo J.L."/>
            <person name="Theobald S."/>
            <person name="Kuo A."/>
            <person name="Bowyer P."/>
            <person name="Matsuda Y."/>
            <person name="Mondo S."/>
            <person name="Lyhne E.K."/>
            <person name="Kogle M.E."/>
            <person name="Clum A."/>
            <person name="Lipzen A."/>
            <person name="Salamov A."/>
            <person name="Ngan C.Y."/>
            <person name="Daum C."/>
            <person name="Chiniquy J."/>
            <person name="Barry K."/>
            <person name="LaButti K."/>
            <person name="Haridas S."/>
            <person name="Simmons B.A."/>
            <person name="Magnuson J.K."/>
            <person name="Mortensen U.H."/>
            <person name="Larsen T.O."/>
            <person name="Grigoriev I.V."/>
            <person name="Baker S.E."/>
            <person name="Andersen M.R."/>
        </authorList>
    </citation>
    <scope>NUCLEOTIDE SEQUENCE [LARGE SCALE GENOMIC DNA]</scope>
    <source>
        <strain evidence="2">IBT 16806</strain>
    </source>
</reference>
<evidence type="ECO:0000313" key="1">
    <source>
        <dbReference type="EMBL" id="PKX94554.1"/>
    </source>
</evidence>
<organism evidence="1 2">
    <name type="scientific">Aspergillus novofumigatus (strain IBT 16806)</name>
    <dbReference type="NCBI Taxonomy" id="1392255"/>
    <lineage>
        <taxon>Eukaryota</taxon>
        <taxon>Fungi</taxon>
        <taxon>Dikarya</taxon>
        <taxon>Ascomycota</taxon>
        <taxon>Pezizomycotina</taxon>
        <taxon>Eurotiomycetes</taxon>
        <taxon>Eurotiomycetidae</taxon>
        <taxon>Eurotiales</taxon>
        <taxon>Aspergillaceae</taxon>
        <taxon>Aspergillus</taxon>
        <taxon>Aspergillus subgen. Fumigati</taxon>
    </lineage>
</organism>
<dbReference type="VEuPathDB" id="FungiDB:P174DRAFT_486729"/>
<dbReference type="OMA" id="TRERWAF"/>
<proteinExistence type="predicted"/>
<dbReference type="Pfam" id="PF12311">
    <property type="entry name" value="DUF3632"/>
    <property type="match status" value="1"/>
</dbReference>
<keyword evidence="2" id="KW-1185">Reference proteome</keyword>
<dbReference type="AlphaFoldDB" id="A0A2I1CAA2"/>
<sequence length="302" mass="36181">MDCSYIPEDSNTWDRFYHPDPDDEDPPTLDEIRILREFVDCYGTSDAIAADEAARNFMSLCNDDRHGGIVDKGERVGWLLWDVGIEMPRYQPAILRLIRTWRFKERLERWIKMEAFEEIWFTAWQRCWDWRYPGHEYDDEGYSDFLNANAFNAHRLAAYPPDSPRSNELGRAYQLIIFTLEQDPWNHIPESLQKGTRSPRLIDRTWCITSLDTDVHALVPFIQIAGHIIFRFIGRKDLSGWDSMKYPDSNLWKGDTMFSLDRWEFWRERLRWISEQDELKERTRCEARMLEKLMLSIQQHTE</sequence>
<dbReference type="RefSeq" id="XP_024683149.1">
    <property type="nucleotide sequence ID" value="XM_024830780.1"/>
</dbReference>